<organism evidence="1 2">
    <name type="scientific">Acanthoscelides obtectus</name>
    <name type="common">Bean weevil</name>
    <name type="synonym">Bruchus obtectus</name>
    <dbReference type="NCBI Taxonomy" id="200917"/>
    <lineage>
        <taxon>Eukaryota</taxon>
        <taxon>Metazoa</taxon>
        <taxon>Ecdysozoa</taxon>
        <taxon>Arthropoda</taxon>
        <taxon>Hexapoda</taxon>
        <taxon>Insecta</taxon>
        <taxon>Pterygota</taxon>
        <taxon>Neoptera</taxon>
        <taxon>Endopterygota</taxon>
        <taxon>Coleoptera</taxon>
        <taxon>Polyphaga</taxon>
        <taxon>Cucujiformia</taxon>
        <taxon>Chrysomeloidea</taxon>
        <taxon>Chrysomelidae</taxon>
        <taxon>Bruchinae</taxon>
        <taxon>Bruchini</taxon>
        <taxon>Acanthoscelides</taxon>
    </lineage>
</organism>
<dbReference type="Proteomes" id="UP001152888">
    <property type="component" value="Unassembled WGS sequence"/>
</dbReference>
<dbReference type="AlphaFoldDB" id="A0A9P0MEZ9"/>
<proteinExistence type="predicted"/>
<comment type="caution">
    <text evidence="1">The sequence shown here is derived from an EMBL/GenBank/DDBJ whole genome shotgun (WGS) entry which is preliminary data.</text>
</comment>
<sequence>MGSRPVSVGRSLPRCCCSSFDTSLRARLSTRLTTFKVKATVRSRGGGRRGGGEYLVHIVSYSVFVERLFVYVFIQICLLK</sequence>
<gene>
    <name evidence="1" type="ORF">ACAOBT_LOCUS34535</name>
</gene>
<name>A0A9P0MEZ9_ACAOB</name>
<accession>A0A9P0MEZ9</accession>
<evidence type="ECO:0000313" key="1">
    <source>
        <dbReference type="EMBL" id="CAH2015116.1"/>
    </source>
</evidence>
<dbReference type="EMBL" id="CAKOFQ010008613">
    <property type="protein sequence ID" value="CAH2015116.1"/>
    <property type="molecule type" value="Genomic_DNA"/>
</dbReference>
<reference evidence="1" key="1">
    <citation type="submission" date="2022-03" db="EMBL/GenBank/DDBJ databases">
        <authorList>
            <person name="Sayadi A."/>
        </authorList>
    </citation>
    <scope>NUCLEOTIDE SEQUENCE</scope>
</reference>
<keyword evidence="2" id="KW-1185">Reference proteome</keyword>
<evidence type="ECO:0000313" key="2">
    <source>
        <dbReference type="Proteomes" id="UP001152888"/>
    </source>
</evidence>
<protein>
    <submittedName>
        <fullName evidence="1">Uncharacterized protein</fullName>
    </submittedName>
</protein>